<organism evidence="2 3">
    <name type="scientific">Demequina litorisediminis</name>
    <dbReference type="NCBI Taxonomy" id="1849022"/>
    <lineage>
        <taxon>Bacteria</taxon>
        <taxon>Bacillati</taxon>
        <taxon>Actinomycetota</taxon>
        <taxon>Actinomycetes</taxon>
        <taxon>Micrococcales</taxon>
        <taxon>Demequinaceae</taxon>
        <taxon>Demequina</taxon>
    </lineage>
</organism>
<dbReference type="RefSeq" id="WP_284328836.1">
    <property type="nucleotide sequence ID" value="NZ_BSUN01000001.1"/>
</dbReference>
<evidence type="ECO:0000256" key="1">
    <source>
        <dbReference type="SAM" id="MobiDB-lite"/>
    </source>
</evidence>
<gene>
    <name evidence="2" type="ORF">GCM10025876_31120</name>
</gene>
<accession>A0ABQ6IGB5</accession>
<reference evidence="3" key="1">
    <citation type="journal article" date="2019" name="Int. J. Syst. Evol. Microbiol.">
        <title>The Global Catalogue of Microorganisms (GCM) 10K type strain sequencing project: providing services to taxonomists for standard genome sequencing and annotation.</title>
        <authorList>
            <consortium name="The Broad Institute Genomics Platform"/>
            <consortium name="The Broad Institute Genome Sequencing Center for Infectious Disease"/>
            <person name="Wu L."/>
            <person name="Ma J."/>
        </authorList>
    </citation>
    <scope>NUCLEOTIDE SEQUENCE [LARGE SCALE GENOMIC DNA]</scope>
    <source>
        <strain evidence="3">NBRC 112299</strain>
    </source>
</reference>
<dbReference type="EMBL" id="BSUN01000001">
    <property type="protein sequence ID" value="GMA36908.1"/>
    <property type="molecule type" value="Genomic_DNA"/>
</dbReference>
<dbReference type="Proteomes" id="UP001157125">
    <property type="component" value="Unassembled WGS sequence"/>
</dbReference>
<evidence type="ECO:0000313" key="3">
    <source>
        <dbReference type="Proteomes" id="UP001157125"/>
    </source>
</evidence>
<feature type="region of interest" description="Disordered" evidence="1">
    <location>
        <begin position="1"/>
        <end position="23"/>
    </location>
</feature>
<evidence type="ECO:0000313" key="2">
    <source>
        <dbReference type="EMBL" id="GMA36908.1"/>
    </source>
</evidence>
<proteinExistence type="predicted"/>
<sequence length="69" mass="7284">MMALLAGPADASPGATSVRAKHPACPLGRAQVREGALMVHWGALAKRRLPVGVQGAILHARACQWTFRV</sequence>
<name>A0ABQ6IGB5_9MICO</name>
<comment type="caution">
    <text evidence="2">The sequence shown here is derived from an EMBL/GenBank/DDBJ whole genome shotgun (WGS) entry which is preliminary data.</text>
</comment>
<keyword evidence="3" id="KW-1185">Reference proteome</keyword>
<protein>
    <submittedName>
        <fullName evidence="2">Uncharacterized protein</fullName>
    </submittedName>
</protein>